<accession>A0A345DBZ5</accession>
<keyword evidence="1" id="KW-0812">Transmembrane</keyword>
<organism evidence="2 3">
    <name type="scientific">Ephemeroptericola cinctiostellae</name>
    <dbReference type="NCBI Taxonomy" id="2268024"/>
    <lineage>
        <taxon>Bacteria</taxon>
        <taxon>Pseudomonadati</taxon>
        <taxon>Pseudomonadota</taxon>
        <taxon>Betaproteobacteria</taxon>
        <taxon>Burkholderiales</taxon>
        <taxon>Burkholderiaceae</taxon>
        <taxon>Ephemeroptericola</taxon>
    </lineage>
</organism>
<evidence type="ECO:0000313" key="2">
    <source>
        <dbReference type="EMBL" id="AXF85883.1"/>
    </source>
</evidence>
<dbReference type="AlphaFoldDB" id="A0A345DBZ5"/>
<evidence type="ECO:0000313" key="3">
    <source>
        <dbReference type="Proteomes" id="UP000252182"/>
    </source>
</evidence>
<sequence length="87" mass="9770">MSPTVQTLLLGFFVLTAVMVVGRLIWGRSGLASGLKLFFPIWFAYAAWHMYVGVNEHGYSIIEELPFFILNFSVPALVAYIVLKKMA</sequence>
<feature type="transmembrane region" description="Helical" evidence="1">
    <location>
        <begin position="6"/>
        <end position="25"/>
    </location>
</feature>
<proteinExistence type="predicted"/>
<protein>
    <submittedName>
        <fullName evidence="2">Uncharacterized protein</fullName>
    </submittedName>
</protein>
<reference evidence="3" key="1">
    <citation type="submission" date="2018-07" db="EMBL/GenBank/DDBJ databases">
        <authorList>
            <person name="Kim H."/>
        </authorList>
    </citation>
    <scope>NUCLEOTIDE SEQUENCE [LARGE SCALE GENOMIC DNA]</scope>
    <source>
        <strain evidence="3">F02</strain>
    </source>
</reference>
<dbReference type="KEGG" id="hyf:DTO96_101623"/>
<evidence type="ECO:0000256" key="1">
    <source>
        <dbReference type="SAM" id="Phobius"/>
    </source>
</evidence>
<feature type="transmembrane region" description="Helical" evidence="1">
    <location>
        <begin position="66"/>
        <end position="83"/>
    </location>
</feature>
<dbReference type="OrthoDB" id="8667256at2"/>
<feature type="transmembrane region" description="Helical" evidence="1">
    <location>
        <begin position="37"/>
        <end position="54"/>
    </location>
</feature>
<keyword evidence="3" id="KW-1185">Reference proteome</keyword>
<dbReference type="Proteomes" id="UP000252182">
    <property type="component" value="Chromosome"/>
</dbReference>
<dbReference type="RefSeq" id="WP_114563028.1">
    <property type="nucleotide sequence ID" value="NZ_CP031124.1"/>
</dbReference>
<name>A0A345DBZ5_9BURK</name>
<keyword evidence="1" id="KW-0472">Membrane</keyword>
<dbReference type="EMBL" id="CP031124">
    <property type="protein sequence ID" value="AXF85883.1"/>
    <property type="molecule type" value="Genomic_DNA"/>
</dbReference>
<gene>
    <name evidence="2" type="ORF">DTO96_101623</name>
</gene>
<keyword evidence="1" id="KW-1133">Transmembrane helix</keyword>